<feature type="domain" description="Anaphase-promoting complex subunit 4-like WD40" evidence="4">
    <location>
        <begin position="450"/>
        <end position="531"/>
    </location>
</feature>
<dbReference type="PANTHER" id="PTHR19848:SF8">
    <property type="entry name" value="F-BOX AND WD REPEAT DOMAIN CONTAINING 7"/>
    <property type="match status" value="1"/>
</dbReference>
<sequence length="1056" mass="119518">MTTSEPMIKTVVEIDLKEYGKAVKKSEEMEKELEQKLSVQVKLVPELNEHIQNFINYGLNAIGKNRKYIQATNGDNAVIILDNADEAYKFAEAVHKATKLHNATCTEPSAKRLFRIGAATGELVENNNDKTLTGQAIVTAYRLEARAEAGKDFVVDVETHKLFSPEIQEKFGYKETVDGKNDEKFPARRCQIIYDNLLQWFQELKNPCKQQIYQIVLKSDNESALNKLLEKLKLIIEKTDDSATEVNKDNFLNCFTQIVINDTFEEIRTRKLNILKEYSILEILVRKNAHNLFREKLLTISQVEGDNAKLGEYIYNIINTWQNIPNSSQLSGNYAAGNLLNLLLQLDLKTDFSYSNLSNISIWNADLTKAILTGVDFSKSDLKKSKFSQPLGCIHSIAFDADGEYFATGDAHGSIRVHNAKTLELCIFKNYRNSPIWSVAFGKNDKHGRMLAWGAEDGSVRLCKIADNNDLEILRSPDETTRILSVAFSPDGNTLAIGGDGNKAIKLIEINNNYHEKHILNAKNVSCITFIDDKHIASASQDDDNSDIRFWYIEPSNPRQYEHIRNVHKGVVRCIAFYENSSSKILVSGGEDGKLKMLDLNKGTLDHEDIKFEPKISQVRTLAFNQNGDILAVGCVDNNLNGNSEHKIRLWSLLEKEWLWLDDEEKGHKHSIRSLAFSPQSDDVQLLVSGGDGRTVIFWHHENTRWKFNRKLEGYANRIWSVALSRDGKTFACGGEDHKIHLWNYHERTHIPLQTLDKHKNWVWSVAFSPNADILASGCEDNKIYLWGLQEGQWQFICELVGNSQIKGHDKRVRCVVFHPQGKTLATAGNDNRVILWDLSDVKEPKPSKEFSEHHDRVLSLAFSPNGRYLASSSRNGTIYLRNLRSKSQKGILLGSHGDQVHSIAFNRDSNLLVSGGFDKKLKLWNVESRTFIRDLYEGQKVLSVAFDPTGKFVASVGHDHIIQLWNINEINQEKPVKTFKGHKRAVESIVFTLDGKQLISCSQDQTIKLWQVEGEINISIHTIELGKPYQGMDISGVLNLDPAQISAIEELGASK</sequence>
<reference evidence="5 6" key="1">
    <citation type="journal article" date="2020" name="ISME J.">
        <title>Comparative genomics reveals insights into cyanobacterial evolution and habitat adaptation.</title>
        <authorList>
            <person name="Chen M.Y."/>
            <person name="Teng W.K."/>
            <person name="Zhao L."/>
            <person name="Hu C.X."/>
            <person name="Zhou Y.K."/>
            <person name="Han B.P."/>
            <person name="Song L.R."/>
            <person name="Shu W.S."/>
        </authorList>
    </citation>
    <scope>NUCLEOTIDE SEQUENCE [LARGE SCALE GENOMIC DNA]</scope>
    <source>
        <strain evidence="5 6">FACHB-130</strain>
    </source>
</reference>
<dbReference type="InterPro" id="IPR001646">
    <property type="entry name" value="5peptide_repeat"/>
</dbReference>
<protein>
    <submittedName>
        <fullName evidence="5">Pentapeptide repeat-containing protein</fullName>
    </submittedName>
</protein>
<dbReference type="SUPFAM" id="SSF50978">
    <property type="entry name" value="WD40 repeat-like"/>
    <property type="match status" value="1"/>
</dbReference>
<dbReference type="InterPro" id="IPR020472">
    <property type="entry name" value="WD40_PAC1"/>
</dbReference>
<dbReference type="PROSITE" id="PS00678">
    <property type="entry name" value="WD_REPEATS_1"/>
    <property type="match status" value="3"/>
</dbReference>
<dbReference type="PRINTS" id="PR00320">
    <property type="entry name" value="GPROTEINBRPT"/>
</dbReference>
<dbReference type="CDD" id="cd00200">
    <property type="entry name" value="WD40"/>
    <property type="match status" value="1"/>
</dbReference>
<feature type="repeat" description="WD" evidence="3">
    <location>
        <begin position="756"/>
        <end position="793"/>
    </location>
</feature>
<feature type="repeat" description="WD" evidence="3">
    <location>
        <begin position="894"/>
        <end position="935"/>
    </location>
</feature>
<dbReference type="InterPro" id="IPR029787">
    <property type="entry name" value="Nucleotide_cyclase"/>
</dbReference>
<dbReference type="Gene3D" id="3.30.70.1230">
    <property type="entry name" value="Nucleotide cyclase"/>
    <property type="match status" value="1"/>
</dbReference>
<dbReference type="InterPro" id="IPR036322">
    <property type="entry name" value="WD40_repeat_dom_sf"/>
</dbReference>
<dbReference type="PANTHER" id="PTHR19848">
    <property type="entry name" value="WD40 REPEAT PROTEIN"/>
    <property type="match status" value="1"/>
</dbReference>
<dbReference type="InterPro" id="IPR015943">
    <property type="entry name" value="WD40/YVTN_repeat-like_dom_sf"/>
</dbReference>
<feature type="repeat" description="WD" evidence="3">
    <location>
        <begin position="712"/>
        <end position="744"/>
    </location>
</feature>
<feature type="repeat" description="WD" evidence="3">
    <location>
        <begin position="665"/>
        <end position="699"/>
    </location>
</feature>
<evidence type="ECO:0000256" key="3">
    <source>
        <dbReference type="PROSITE-ProRule" id="PRU00221"/>
    </source>
</evidence>
<feature type="repeat" description="WD" evidence="3">
    <location>
        <begin position="942"/>
        <end position="969"/>
    </location>
</feature>
<dbReference type="SUPFAM" id="SSF50998">
    <property type="entry name" value="Quinoprotein alcohol dehydrogenase-like"/>
    <property type="match status" value="1"/>
</dbReference>
<dbReference type="PROSITE" id="PS50294">
    <property type="entry name" value="WD_REPEATS_REGION"/>
    <property type="match status" value="6"/>
</dbReference>
<evidence type="ECO:0000259" key="4">
    <source>
        <dbReference type="Pfam" id="PF12894"/>
    </source>
</evidence>
<evidence type="ECO:0000256" key="2">
    <source>
        <dbReference type="ARBA" id="ARBA00022737"/>
    </source>
</evidence>
<dbReference type="Pfam" id="PF12894">
    <property type="entry name" value="ANAPC4_WD40"/>
    <property type="match status" value="1"/>
</dbReference>
<dbReference type="InterPro" id="IPR019775">
    <property type="entry name" value="WD40_repeat_CS"/>
</dbReference>
<comment type="caution">
    <text evidence="5">The sequence shown here is derived from an EMBL/GenBank/DDBJ whole genome shotgun (WGS) entry which is preliminary data.</text>
</comment>
<dbReference type="PROSITE" id="PS50082">
    <property type="entry name" value="WD_REPEATS_2"/>
    <property type="match status" value="9"/>
</dbReference>
<accession>A0ABR8FR18</accession>
<gene>
    <name evidence="5" type="ORF">H6G74_03485</name>
</gene>
<dbReference type="Pfam" id="PF00400">
    <property type="entry name" value="WD40"/>
    <property type="match status" value="10"/>
</dbReference>
<proteinExistence type="predicted"/>
<dbReference type="EMBL" id="JACJTB010000002">
    <property type="protein sequence ID" value="MBD2593390.1"/>
    <property type="molecule type" value="Genomic_DNA"/>
</dbReference>
<dbReference type="InterPro" id="IPR011047">
    <property type="entry name" value="Quinoprotein_ADH-like_sf"/>
</dbReference>
<keyword evidence="1 3" id="KW-0853">WD repeat</keyword>
<keyword evidence="2" id="KW-0677">Repeat</keyword>
<name>A0ABR8FR18_9NOSO</name>
<dbReference type="RefSeq" id="WP_190966322.1">
    <property type="nucleotide sequence ID" value="NZ_JACJTB010000002.1"/>
</dbReference>
<dbReference type="Pfam" id="PF00805">
    <property type="entry name" value="Pentapeptide"/>
    <property type="match status" value="1"/>
</dbReference>
<dbReference type="SUPFAM" id="SSF55073">
    <property type="entry name" value="Nucleotide cyclase"/>
    <property type="match status" value="1"/>
</dbReference>
<keyword evidence="6" id="KW-1185">Reference proteome</keyword>
<organism evidence="5 6">
    <name type="scientific">Nostoc spongiaeforme FACHB-130</name>
    <dbReference type="NCBI Taxonomy" id="1357510"/>
    <lineage>
        <taxon>Bacteria</taxon>
        <taxon>Bacillati</taxon>
        <taxon>Cyanobacteriota</taxon>
        <taxon>Cyanophyceae</taxon>
        <taxon>Nostocales</taxon>
        <taxon>Nostocaceae</taxon>
        <taxon>Nostoc</taxon>
    </lineage>
</organism>
<dbReference type="SUPFAM" id="SSF141571">
    <property type="entry name" value="Pentapeptide repeat-like"/>
    <property type="match status" value="1"/>
</dbReference>
<evidence type="ECO:0000313" key="5">
    <source>
        <dbReference type="EMBL" id="MBD2593390.1"/>
    </source>
</evidence>
<feature type="repeat" description="WD" evidence="3">
    <location>
        <begin position="851"/>
        <end position="892"/>
    </location>
</feature>
<dbReference type="InterPro" id="IPR001680">
    <property type="entry name" value="WD40_rpt"/>
</dbReference>
<feature type="repeat" description="WD" evidence="3">
    <location>
        <begin position="980"/>
        <end position="1014"/>
    </location>
</feature>
<evidence type="ECO:0000256" key="1">
    <source>
        <dbReference type="ARBA" id="ARBA00022574"/>
    </source>
</evidence>
<dbReference type="InterPro" id="IPR024977">
    <property type="entry name" value="Apc4-like_WD40_dom"/>
</dbReference>
<dbReference type="Proteomes" id="UP000603457">
    <property type="component" value="Unassembled WGS sequence"/>
</dbReference>
<evidence type="ECO:0000313" key="6">
    <source>
        <dbReference type="Proteomes" id="UP000603457"/>
    </source>
</evidence>
<feature type="repeat" description="WD" evidence="3">
    <location>
        <begin position="565"/>
        <end position="608"/>
    </location>
</feature>
<feature type="repeat" description="WD" evidence="3">
    <location>
        <begin position="806"/>
        <end position="847"/>
    </location>
</feature>
<dbReference type="SMART" id="SM00320">
    <property type="entry name" value="WD40"/>
    <property type="match status" value="14"/>
</dbReference>
<dbReference type="Gene3D" id="2.160.20.80">
    <property type="entry name" value="E3 ubiquitin-protein ligase SopA"/>
    <property type="match status" value="1"/>
</dbReference>
<dbReference type="Gene3D" id="2.130.10.10">
    <property type="entry name" value="YVTN repeat-like/Quinoprotein amine dehydrogenase"/>
    <property type="match status" value="3"/>
</dbReference>